<evidence type="ECO:0000259" key="4">
    <source>
        <dbReference type="PROSITE" id="PS50003"/>
    </source>
</evidence>
<evidence type="ECO:0000313" key="6">
    <source>
        <dbReference type="EMBL" id="KAL2650119.1"/>
    </source>
</evidence>
<proteinExistence type="predicted"/>
<dbReference type="PANTHER" id="PTHR12136:SF41">
    <property type="entry name" value="PLECKSTRIN HOMOLOGY (PH) AND LIPID-BINDING START DOMAINS-CONTAINING PROTEIN"/>
    <property type="match status" value="1"/>
</dbReference>
<comment type="caution">
    <text evidence="6">The sequence shown here is derived from an EMBL/GenBank/DDBJ whole genome shotgun (WGS) entry which is preliminary data.</text>
</comment>
<name>A0ABD1ZJ81_9MARC</name>
<dbReference type="Proteomes" id="UP001605036">
    <property type="component" value="Unassembled WGS sequence"/>
</dbReference>
<dbReference type="InterPro" id="IPR009769">
    <property type="entry name" value="EDR2_C"/>
</dbReference>
<sequence>MRGSRVDESGDMKRVEGWLFLIAARRLRGQFPHKRYFILESGIASCYRTKPSTSDEVPIRKGLIDPYTRVADNGRETIHGQVLFVFTIYDSFDSENQLKFGVRSAEEAAKWMNAFKAAAEQSQPNGKVGGFVPAPGKRRLPFRRRSNSGLISYPSIGQEAFSPDDGGVPDWTGTLSFKEGSPDVVATSPWRIIGCQNGLRIFMETTDNPGFGFKNMLKEDQPALMAVGVVNASCESIFETVMALGPSRAEWDFCYLRGKVVEHVDGHTDVIHKQFHTSWIPRRMRPRDLVLLRYWRREDDGSYVILYRSVTHAKCPKRKGFVRAKLKSGGYVISPLQAQGQQQFRSLVKHMITAEWKVWQSCLQPVCAQDITLRVLERVAAIREMYKARSGGSILSCSPARDLPSKDPANVGGTSKVSAQEGKDGEATPNFACSPEPFNSPPSNLGEASSPFLQLGDTDEFYDVQEDASWWRDPENYDAPRRYREVEGTFDDDDRNNCKSPGGSRRSAAATIVKRLHDLASSVQKKQNSEVGIDDEDVAEIYSREGSLVRASETVTCCCRETADADTFLIRGKQYLRDSRKVKAGEPWMQFVAADWFKSNKREDHLAGRPSSVVQTILSKYQKKPEKGGPPFFFIVNIQVPGSTTYSLALYYMTHRRLEDDPILEKFVKGDDRFRNSRFKLIPHIAKGSWIVKQSVGKTACLIGQALTINYHTGDNYIELDVDIGSSSVAKGVVNLVVGYLSKLVIEMAFLVQANTEEELPEHLLGTCRLNYLDINKAVPAIPE</sequence>
<dbReference type="SMART" id="SM00233">
    <property type="entry name" value="PH"/>
    <property type="match status" value="1"/>
</dbReference>
<keyword evidence="2" id="KW-0256">Endoplasmic reticulum</keyword>
<dbReference type="CDD" id="cd00821">
    <property type="entry name" value="PH"/>
    <property type="match status" value="1"/>
</dbReference>
<evidence type="ECO:0000256" key="1">
    <source>
        <dbReference type="ARBA" id="ARBA00004240"/>
    </source>
</evidence>
<feature type="domain" description="PH" evidence="4">
    <location>
        <begin position="12"/>
        <end position="120"/>
    </location>
</feature>
<feature type="domain" description="START" evidence="5">
    <location>
        <begin position="190"/>
        <end position="371"/>
    </location>
</feature>
<dbReference type="InterPro" id="IPR001849">
    <property type="entry name" value="PH_domain"/>
</dbReference>
<dbReference type="PROSITE" id="PS50003">
    <property type="entry name" value="PH_DOMAIN"/>
    <property type="match status" value="1"/>
</dbReference>
<reference evidence="6 7" key="1">
    <citation type="submission" date="2024-09" db="EMBL/GenBank/DDBJ databases">
        <title>Chromosome-scale assembly of Riccia fluitans.</title>
        <authorList>
            <person name="Paukszto L."/>
            <person name="Sawicki J."/>
            <person name="Karawczyk K."/>
            <person name="Piernik-Szablinska J."/>
            <person name="Szczecinska M."/>
            <person name="Mazdziarz M."/>
        </authorList>
    </citation>
    <scope>NUCLEOTIDE SEQUENCE [LARGE SCALE GENOMIC DNA]</scope>
    <source>
        <strain evidence="6">Rf_01</strain>
        <tissue evidence="6">Aerial parts of the thallus</tissue>
    </source>
</reference>
<dbReference type="EMBL" id="JBHFFA010000001">
    <property type="protein sequence ID" value="KAL2650119.1"/>
    <property type="molecule type" value="Genomic_DNA"/>
</dbReference>
<feature type="region of interest" description="Disordered" evidence="3">
    <location>
        <begin position="399"/>
        <end position="428"/>
    </location>
</feature>
<dbReference type="Gene3D" id="2.30.29.30">
    <property type="entry name" value="Pleckstrin-homology domain (PH domain)/Phosphotyrosine-binding domain (PTB)"/>
    <property type="match status" value="1"/>
</dbReference>
<evidence type="ECO:0008006" key="8">
    <source>
        <dbReference type="Google" id="ProtNLM"/>
    </source>
</evidence>
<dbReference type="PROSITE" id="PS50848">
    <property type="entry name" value="START"/>
    <property type="match status" value="1"/>
</dbReference>
<dbReference type="SUPFAM" id="SSF55961">
    <property type="entry name" value="Bet v1-like"/>
    <property type="match status" value="1"/>
</dbReference>
<organism evidence="6 7">
    <name type="scientific">Riccia fluitans</name>
    <dbReference type="NCBI Taxonomy" id="41844"/>
    <lineage>
        <taxon>Eukaryota</taxon>
        <taxon>Viridiplantae</taxon>
        <taxon>Streptophyta</taxon>
        <taxon>Embryophyta</taxon>
        <taxon>Marchantiophyta</taxon>
        <taxon>Marchantiopsida</taxon>
        <taxon>Marchantiidae</taxon>
        <taxon>Marchantiales</taxon>
        <taxon>Ricciaceae</taxon>
        <taxon>Riccia</taxon>
    </lineage>
</organism>
<dbReference type="SMART" id="SM00234">
    <property type="entry name" value="START"/>
    <property type="match status" value="1"/>
</dbReference>
<dbReference type="PANTHER" id="PTHR12136">
    <property type="entry name" value="ENHANCED DISEASE RESISTANCE-RELATED"/>
    <property type="match status" value="1"/>
</dbReference>
<dbReference type="InterPro" id="IPR045096">
    <property type="entry name" value="EDR2-like"/>
</dbReference>
<dbReference type="InterPro" id="IPR011993">
    <property type="entry name" value="PH-like_dom_sf"/>
</dbReference>
<dbReference type="Pfam" id="PF01852">
    <property type="entry name" value="START"/>
    <property type="match status" value="1"/>
</dbReference>
<evidence type="ECO:0000256" key="2">
    <source>
        <dbReference type="ARBA" id="ARBA00022824"/>
    </source>
</evidence>
<gene>
    <name evidence="6" type="ORF">R1flu_018247</name>
</gene>
<dbReference type="Pfam" id="PF07059">
    <property type="entry name" value="EDR2_C"/>
    <property type="match status" value="1"/>
</dbReference>
<dbReference type="InterPro" id="IPR023393">
    <property type="entry name" value="START-like_dom_sf"/>
</dbReference>
<dbReference type="GO" id="GO:0005783">
    <property type="term" value="C:endoplasmic reticulum"/>
    <property type="evidence" value="ECO:0007669"/>
    <property type="project" value="UniProtKB-SubCell"/>
</dbReference>
<accession>A0ABD1ZJ81</accession>
<protein>
    <recommendedName>
        <fullName evidence="8">START domain-containing protein</fullName>
    </recommendedName>
</protein>
<evidence type="ECO:0000256" key="3">
    <source>
        <dbReference type="SAM" id="MobiDB-lite"/>
    </source>
</evidence>
<evidence type="ECO:0000259" key="5">
    <source>
        <dbReference type="PROSITE" id="PS50848"/>
    </source>
</evidence>
<keyword evidence="7" id="KW-1185">Reference proteome</keyword>
<dbReference type="InterPro" id="IPR002913">
    <property type="entry name" value="START_lipid-bd_dom"/>
</dbReference>
<dbReference type="Gene3D" id="3.30.530.20">
    <property type="match status" value="1"/>
</dbReference>
<comment type="subcellular location">
    <subcellularLocation>
        <location evidence="1">Endoplasmic reticulum</location>
    </subcellularLocation>
</comment>
<evidence type="ECO:0000313" key="7">
    <source>
        <dbReference type="Proteomes" id="UP001605036"/>
    </source>
</evidence>
<dbReference type="AlphaFoldDB" id="A0ABD1ZJ81"/>
<dbReference type="CDD" id="cd00177">
    <property type="entry name" value="START"/>
    <property type="match status" value="1"/>
</dbReference>
<dbReference type="SUPFAM" id="SSF50729">
    <property type="entry name" value="PH domain-like"/>
    <property type="match status" value="1"/>
</dbReference>